<gene>
    <name evidence="1" type="ORF">ALQ44_200054</name>
</gene>
<dbReference type="AlphaFoldDB" id="A0A3M3U9X4"/>
<accession>A0A3M3U9X4</accession>
<evidence type="ECO:0000313" key="1">
    <source>
        <dbReference type="EMBL" id="RMO29925.1"/>
    </source>
</evidence>
<reference evidence="1 2" key="1">
    <citation type="submission" date="2018-08" db="EMBL/GenBank/DDBJ databases">
        <title>Recombination of ecologically and evolutionarily significant loci maintains genetic cohesion in the Pseudomonas syringae species complex.</title>
        <authorList>
            <person name="Dillon M."/>
            <person name="Thakur S."/>
            <person name="Almeida R.N.D."/>
            <person name="Weir B.S."/>
            <person name="Guttman D.S."/>
        </authorList>
    </citation>
    <scope>NUCLEOTIDE SEQUENCE [LARGE SCALE GENOMIC DNA]</scope>
    <source>
        <strain evidence="1 2">ICMP 2788</strain>
    </source>
</reference>
<dbReference type="RefSeq" id="WP_003344279.1">
    <property type="nucleotide sequence ID" value="NZ_QJTX01000026.1"/>
</dbReference>
<name>A0A3M3U9X4_PSESJ</name>
<organism evidence="1 2">
    <name type="scientific">Pseudomonas syringae pv. pisi</name>
    <dbReference type="NCBI Taxonomy" id="59510"/>
    <lineage>
        <taxon>Bacteria</taxon>
        <taxon>Pseudomonadati</taxon>
        <taxon>Pseudomonadota</taxon>
        <taxon>Gammaproteobacteria</taxon>
        <taxon>Pseudomonadales</taxon>
        <taxon>Pseudomonadaceae</taxon>
        <taxon>Pseudomonas</taxon>
        <taxon>Pseudomonas syringae</taxon>
    </lineage>
</organism>
<evidence type="ECO:0000313" key="2">
    <source>
        <dbReference type="Proteomes" id="UP000276886"/>
    </source>
</evidence>
<comment type="caution">
    <text evidence="1">The sequence shown here is derived from an EMBL/GenBank/DDBJ whole genome shotgun (WGS) entry which is preliminary data.</text>
</comment>
<proteinExistence type="predicted"/>
<dbReference type="EMBL" id="RBPQ01000084">
    <property type="protein sequence ID" value="RMO29925.1"/>
    <property type="molecule type" value="Genomic_DNA"/>
</dbReference>
<sequence>MLFRFEASTFVNNTKAETDNGDYDAGTRAELAQLRNLHPEIAHWGDIALFFAWNGYSEDCWMSSWHYIAQRNENFLNYLCWKQTRGKYPRGAGDEIADEASEWKAQRFNRH</sequence>
<dbReference type="Proteomes" id="UP000276886">
    <property type="component" value="Unassembled WGS sequence"/>
</dbReference>
<protein>
    <submittedName>
        <fullName evidence="1">Uncharacterized protein</fullName>
    </submittedName>
</protein>